<dbReference type="Proteomes" id="UP000799118">
    <property type="component" value="Unassembled WGS sequence"/>
</dbReference>
<keyword evidence="1" id="KW-0175">Coiled coil</keyword>
<protein>
    <submittedName>
        <fullName evidence="2">Uncharacterized protein</fullName>
    </submittedName>
</protein>
<dbReference type="EMBL" id="ML769418">
    <property type="protein sequence ID" value="KAE9404232.1"/>
    <property type="molecule type" value="Genomic_DNA"/>
</dbReference>
<proteinExistence type="predicted"/>
<evidence type="ECO:0000313" key="3">
    <source>
        <dbReference type="Proteomes" id="UP000799118"/>
    </source>
</evidence>
<accession>A0A6A4HXZ0</accession>
<feature type="coiled-coil region" evidence="1">
    <location>
        <begin position="298"/>
        <end position="325"/>
    </location>
</feature>
<name>A0A6A4HXZ0_9AGAR</name>
<keyword evidence="3" id="KW-1185">Reference proteome</keyword>
<reference evidence="2" key="1">
    <citation type="journal article" date="2019" name="Environ. Microbiol.">
        <title>Fungal ecological strategies reflected in gene transcription - a case study of two litter decomposers.</title>
        <authorList>
            <person name="Barbi F."/>
            <person name="Kohler A."/>
            <person name="Barry K."/>
            <person name="Baskaran P."/>
            <person name="Daum C."/>
            <person name="Fauchery L."/>
            <person name="Ihrmark K."/>
            <person name="Kuo A."/>
            <person name="LaButti K."/>
            <person name="Lipzen A."/>
            <person name="Morin E."/>
            <person name="Grigoriev I.V."/>
            <person name="Henrissat B."/>
            <person name="Lindahl B."/>
            <person name="Martin F."/>
        </authorList>
    </citation>
    <scope>NUCLEOTIDE SEQUENCE</scope>
    <source>
        <strain evidence="2">JB14</strain>
    </source>
</reference>
<gene>
    <name evidence="2" type="ORF">BT96DRAFT_1016444</name>
</gene>
<organism evidence="2 3">
    <name type="scientific">Gymnopus androsaceus JB14</name>
    <dbReference type="NCBI Taxonomy" id="1447944"/>
    <lineage>
        <taxon>Eukaryota</taxon>
        <taxon>Fungi</taxon>
        <taxon>Dikarya</taxon>
        <taxon>Basidiomycota</taxon>
        <taxon>Agaricomycotina</taxon>
        <taxon>Agaricomycetes</taxon>
        <taxon>Agaricomycetidae</taxon>
        <taxon>Agaricales</taxon>
        <taxon>Marasmiineae</taxon>
        <taxon>Omphalotaceae</taxon>
        <taxon>Gymnopus</taxon>
    </lineage>
</organism>
<sequence>MSKHERTGVDSDTAQEFKKRKIEAPAAALVSLAQMADKVDEPIRASKVTFASLTMKDIRDKNLVPSDQNQPIIRLLSTSSLFPKVEFKSYRLPLSFHERSLQAHYCSVQVYGLPRERGIEESVMRLYEPVINHVLTLFRGRIRNAAETEIEGKEEEEEEQEIPSNLNDETLGGSIEYRFRIIHDYLIVIIEMKTFSEKTLAQMLGELSAMGTRSSKHGVKKVYGMLIEKFSGVYVFEMDIDRNDALIGGSKFQAPTPFSIAPKISAGGDGQGTMESMQQFANMLFTLLMLGLSEYCKSRQLEAELKEMKVIMDKLEIDDEKEREEGLHLLGACLEKFDAPPWSKSEVADYCRVTFPAGLSAEEFKQRLHEVWRRNGSSKKPRVRALGLRFLPSWNLILLPS</sequence>
<evidence type="ECO:0000313" key="2">
    <source>
        <dbReference type="EMBL" id="KAE9404232.1"/>
    </source>
</evidence>
<evidence type="ECO:0000256" key="1">
    <source>
        <dbReference type="SAM" id="Coils"/>
    </source>
</evidence>
<dbReference type="AlphaFoldDB" id="A0A6A4HXZ0"/>